<dbReference type="Gene3D" id="3.20.10.10">
    <property type="entry name" value="D-amino Acid Aminotransferase, subunit A, domain 2"/>
    <property type="match status" value="1"/>
</dbReference>
<protein>
    <recommendedName>
        <fullName evidence="17">Branched-chain-amino-acid aminotransferase</fullName>
        <ecNumber evidence="17">2.6.1.42</ecNumber>
    </recommendedName>
</protein>
<dbReference type="Proteomes" id="UP000295063">
    <property type="component" value="Unassembled WGS sequence"/>
</dbReference>
<gene>
    <name evidence="19" type="ORF">EV210_102429</name>
</gene>
<sequence length="356" mass="39360">MSELAITKVAKPGTLPDESQLGFGRHFTDHMFVMDYETGKGWHSPRIEPYGQFGLEPSAMVLHYGQAIFEGMKAFRQDSQIVLFRTEDYLNRFNRSADILCIPRIDVAVVTKGLKTLLEIDQAWVPAKKGTSLYIRPFIVANDPYVGVKSSDHYKLFIILSPVGAYYAAGFNPVSIRVEDKYVRAIKGGVGEAKTPANYAASLRAQEEAKKEGYAQVLWLDATERKYIEEVGTMNIFFKINGELITPALNGSILGGITRRTVIELAKDWGVPVSEREISIDEVFAANAKGQLEEAFGSGTAAVISPVGELSWKGEKIIINGNQTGPFAQKLFDQVTGIQYGHVPDKHNWIDPVVAI</sequence>
<dbReference type="CDD" id="cd01557">
    <property type="entry name" value="BCAT_beta_family"/>
    <property type="match status" value="1"/>
</dbReference>
<dbReference type="UniPathway" id="UPA00047">
    <property type="reaction ID" value="UER00058"/>
</dbReference>
<dbReference type="PIRSF" id="PIRSF006468">
    <property type="entry name" value="BCAT1"/>
    <property type="match status" value="1"/>
</dbReference>
<keyword evidence="10 17" id="KW-0100">Branched-chain amino acid biosynthesis</keyword>
<evidence type="ECO:0000313" key="19">
    <source>
        <dbReference type="EMBL" id="TCL39510.1"/>
    </source>
</evidence>
<dbReference type="UniPathway" id="UPA00048">
    <property type="reaction ID" value="UER00073"/>
</dbReference>
<comment type="catalytic activity">
    <reaction evidence="13 17">
        <text>L-leucine + 2-oxoglutarate = 4-methyl-2-oxopentanoate + L-glutamate</text>
        <dbReference type="Rhea" id="RHEA:18321"/>
        <dbReference type="ChEBI" id="CHEBI:16810"/>
        <dbReference type="ChEBI" id="CHEBI:17865"/>
        <dbReference type="ChEBI" id="CHEBI:29985"/>
        <dbReference type="ChEBI" id="CHEBI:57427"/>
        <dbReference type="EC" id="2.6.1.42"/>
    </reaction>
</comment>
<dbReference type="GO" id="GO:0052654">
    <property type="term" value="F:L-leucine-2-oxoglutarate transaminase activity"/>
    <property type="evidence" value="ECO:0007669"/>
    <property type="project" value="RHEA"/>
</dbReference>
<dbReference type="SUPFAM" id="SSF56752">
    <property type="entry name" value="D-aminoacid aminotransferase-like PLP-dependent enzymes"/>
    <property type="match status" value="1"/>
</dbReference>
<dbReference type="InterPro" id="IPR033939">
    <property type="entry name" value="BCAT_family"/>
</dbReference>
<comment type="caution">
    <text evidence="19">The sequence shown here is derived from an EMBL/GenBank/DDBJ whole genome shotgun (WGS) entry which is preliminary data.</text>
</comment>
<dbReference type="RefSeq" id="WP_132076142.1">
    <property type="nucleotide sequence ID" value="NZ_DALZLR010000014.1"/>
</dbReference>
<dbReference type="GO" id="GO:0052655">
    <property type="term" value="F:L-valine-2-oxoglutarate transaminase activity"/>
    <property type="evidence" value="ECO:0007669"/>
    <property type="project" value="RHEA"/>
</dbReference>
<dbReference type="PANTHER" id="PTHR11825">
    <property type="entry name" value="SUBGROUP IIII AMINOTRANSFERASE"/>
    <property type="match status" value="1"/>
</dbReference>
<keyword evidence="6 17" id="KW-0032">Aminotransferase</keyword>
<evidence type="ECO:0000256" key="15">
    <source>
        <dbReference type="RuleBase" id="RU004106"/>
    </source>
</evidence>
<feature type="modified residue" description="N6-(pyridoxal phosphate)lysine" evidence="14">
    <location>
        <position position="194"/>
    </location>
</feature>
<comment type="pathway">
    <text evidence="4 18">Amino-acid biosynthesis; L-leucine biosynthesis; L-leucine from 3-methyl-2-oxobutanoate: step 4/4.</text>
</comment>
<dbReference type="UniPathway" id="UPA00049">
    <property type="reaction ID" value="UER00062"/>
</dbReference>
<dbReference type="AlphaFoldDB" id="A0A4R1Q1B8"/>
<evidence type="ECO:0000256" key="8">
    <source>
        <dbReference type="ARBA" id="ARBA00022679"/>
    </source>
</evidence>
<dbReference type="InterPro" id="IPR043132">
    <property type="entry name" value="BCAT-like_C"/>
</dbReference>
<evidence type="ECO:0000256" key="6">
    <source>
        <dbReference type="ARBA" id="ARBA00022576"/>
    </source>
</evidence>
<evidence type="ECO:0000313" key="20">
    <source>
        <dbReference type="Proteomes" id="UP000295063"/>
    </source>
</evidence>
<dbReference type="InterPro" id="IPR036038">
    <property type="entry name" value="Aminotransferase-like"/>
</dbReference>
<dbReference type="GO" id="GO:0009097">
    <property type="term" value="P:isoleucine biosynthetic process"/>
    <property type="evidence" value="ECO:0007669"/>
    <property type="project" value="UniProtKB-UniPathway"/>
</dbReference>
<dbReference type="Pfam" id="PF01063">
    <property type="entry name" value="Aminotran_4"/>
    <property type="match status" value="1"/>
</dbReference>
<evidence type="ECO:0000256" key="11">
    <source>
        <dbReference type="ARBA" id="ARBA00048212"/>
    </source>
</evidence>
<dbReference type="PROSITE" id="PS00770">
    <property type="entry name" value="AA_TRANSFER_CLASS_4"/>
    <property type="match status" value="1"/>
</dbReference>
<dbReference type="InterPro" id="IPR018300">
    <property type="entry name" value="Aminotrans_IV_CS"/>
</dbReference>
<evidence type="ECO:0000256" key="5">
    <source>
        <dbReference type="ARBA" id="ARBA00009320"/>
    </source>
</evidence>
<comment type="pathway">
    <text evidence="3 18">Amino-acid biosynthesis; L-valine biosynthesis; L-valine from pyruvate: step 4/4.</text>
</comment>
<comment type="catalytic activity">
    <reaction evidence="12 17">
        <text>L-isoleucine + 2-oxoglutarate = (S)-3-methyl-2-oxopentanoate + L-glutamate</text>
        <dbReference type="Rhea" id="RHEA:24801"/>
        <dbReference type="ChEBI" id="CHEBI:16810"/>
        <dbReference type="ChEBI" id="CHEBI:29985"/>
        <dbReference type="ChEBI" id="CHEBI:35146"/>
        <dbReference type="ChEBI" id="CHEBI:58045"/>
        <dbReference type="EC" id="2.6.1.42"/>
    </reaction>
</comment>
<dbReference type="InterPro" id="IPR043131">
    <property type="entry name" value="BCAT-like_N"/>
</dbReference>
<dbReference type="InterPro" id="IPR001544">
    <property type="entry name" value="Aminotrans_IV"/>
</dbReference>
<evidence type="ECO:0000256" key="4">
    <source>
        <dbReference type="ARBA" id="ARBA00005072"/>
    </source>
</evidence>
<evidence type="ECO:0000256" key="18">
    <source>
        <dbReference type="RuleBase" id="RU004519"/>
    </source>
</evidence>
<keyword evidence="7 17" id="KW-0028">Amino-acid biosynthesis</keyword>
<dbReference type="OrthoDB" id="9804984at2"/>
<evidence type="ECO:0000256" key="17">
    <source>
        <dbReference type="RuleBase" id="RU004517"/>
    </source>
</evidence>
<comment type="catalytic activity">
    <reaction evidence="11 17">
        <text>L-valine + 2-oxoglutarate = 3-methyl-2-oxobutanoate + L-glutamate</text>
        <dbReference type="Rhea" id="RHEA:24813"/>
        <dbReference type="ChEBI" id="CHEBI:11851"/>
        <dbReference type="ChEBI" id="CHEBI:16810"/>
        <dbReference type="ChEBI" id="CHEBI:29985"/>
        <dbReference type="ChEBI" id="CHEBI:57762"/>
        <dbReference type="EC" id="2.6.1.42"/>
    </reaction>
</comment>
<reference evidence="19 20" key="1">
    <citation type="submission" date="2019-03" db="EMBL/GenBank/DDBJ databases">
        <title>Genomic Encyclopedia of Type Strains, Phase IV (KMG-IV): sequencing the most valuable type-strain genomes for metagenomic binning, comparative biology and taxonomic classification.</title>
        <authorList>
            <person name="Goeker M."/>
        </authorList>
    </citation>
    <scope>NUCLEOTIDE SEQUENCE [LARGE SCALE GENOMIC DNA]</scope>
    <source>
        <strain evidence="19 20">DSM 15969</strain>
    </source>
</reference>
<evidence type="ECO:0000256" key="10">
    <source>
        <dbReference type="ARBA" id="ARBA00023304"/>
    </source>
</evidence>
<evidence type="ECO:0000256" key="2">
    <source>
        <dbReference type="ARBA" id="ARBA00004824"/>
    </source>
</evidence>
<name>A0A4R1Q1B8_9FIRM</name>
<dbReference type="EMBL" id="SLUI01000002">
    <property type="protein sequence ID" value="TCL39510.1"/>
    <property type="molecule type" value="Genomic_DNA"/>
</dbReference>
<evidence type="ECO:0000256" key="7">
    <source>
        <dbReference type="ARBA" id="ARBA00022605"/>
    </source>
</evidence>
<dbReference type="PANTHER" id="PTHR11825:SF44">
    <property type="entry name" value="BRANCHED-CHAIN-AMINO-ACID AMINOTRANSFERASE"/>
    <property type="match status" value="1"/>
</dbReference>
<keyword evidence="8 17" id="KW-0808">Transferase</keyword>
<comment type="pathway">
    <text evidence="2 18">Amino-acid biosynthesis; L-isoleucine biosynthesis; L-isoleucine from 2-oxobutanoate: step 4/4.</text>
</comment>
<dbReference type="EC" id="2.6.1.42" evidence="17"/>
<comment type="cofactor">
    <cofactor evidence="1 16">
        <name>pyridoxal 5'-phosphate</name>
        <dbReference type="ChEBI" id="CHEBI:597326"/>
    </cofactor>
</comment>
<dbReference type="Gene3D" id="3.30.470.10">
    <property type="match status" value="1"/>
</dbReference>
<comment type="similarity">
    <text evidence="5 15">Belongs to the class-IV pyridoxal-phosphate-dependent aminotransferase family.</text>
</comment>
<dbReference type="GO" id="GO:0052656">
    <property type="term" value="F:L-isoleucine-2-oxoglutarate transaminase activity"/>
    <property type="evidence" value="ECO:0007669"/>
    <property type="project" value="RHEA"/>
</dbReference>
<evidence type="ECO:0000256" key="14">
    <source>
        <dbReference type="PIRSR" id="PIRSR006468-1"/>
    </source>
</evidence>
<dbReference type="GO" id="GO:0009098">
    <property type="term" value="P:L-leucine biosynthetic process"/>
    <property type="evidence" value="ECO:0007669"/>
    <property type="project" value="UniProtKB-UniPathway"/>
</dbReference>
<evidence type="ECO:0000256" key="1">
    <source>
        <dbReference type="ARBA" id="ARBA00001933"/>
    </source>
</evidence>
<dbReference type="InterPro" id="IPR005786">
    <property type="entry name" value="B_amino_transII"/>
</dbReference>
<keyword evidence="9 16" id="KW-0663">Pyridoxal phosphate</keyword>
<evidence type="ECO:0000256" key="13">
    <source>
        <dbReference type="ARBA" id="ARBA00049229"/>
    </source>
</evidence>
<proteinExistence type="inferred from homology"/>
<evidence type="ECO:0000256" key="16">
    <source>
        <dbReference type="RuleBase" id="RU004516"/>
    </source>
</evidence>
<dbReference type="NCBIfam" id="NF009897">
    <property type="entry name" value="PRK13357.1"/>
    <property type="match status" value="1"/>
</dbReference>
<keyword evidence="20" id="KW-1185">Reference proteome</keyword>
<accession>A0A4R1Q1B8</accession>
<evidence type="ECO:0000256" key="9">
    <source>
        <dbReference type="ARBA" id="ARBA00022898"/>
    </source>
</evidence>
<evidence type="ECO:0000256" key="12">
    <source>
        <dbReference type="ARBA" id="ARBA00048798"/>
    </source>
</evidence>
<dbReference type="NCBIfam" id="TIGR01123">
    <property type="entry name" value="ilvE_II"/>
    <property type="match status" value="1"/>
</dbReference>
<evidence type="ECO:0000256" key="3">
    <source>
        <dbReference type="ARBA" id="ARBA00004931"/>
    </source>
</evidence>
<organism evidence="19 20">
    <name type="scientific">Anaerospora hongkongensis</name>
    <dbReference type="NCBI Taxonomy" id="244830"/>
    <lineage>
        <taxon>Bacteria</taxon>
        <taxon>Bacillati</taxon>
        <taxon>Bacillota</taxon>
        <taxon>Negativicutes</taxon>
        <taxon>Selenomonadales</taxon>
        <taxon>Sporomusaceae</taxon>
        <taxon>Anaerospora</taxon>
    </lineage>
</organism>
<dbReference type="GO" id="GO:0009099">
    <property type="term" value="P:L-valine biosynthetic process"/>
    <property type="evidence" value="ECO:0007669"/>
    <property type="project" value="UniProtKB-UniPathway"/>
</dbReference>